<dbReference type="CDD" id="cd00739">
    <property type="entry name" value="DHPS"/>
    <property type="match status" value="1"/>
</dbReference>
<evidence type="ECO:0000256" key="4">
    <source>
        <dbReference type="ARBA" id="ARBA00009503"/>
    </source>
</evidence>
<dbReference type="STRING" id="1121416.SAMN02745220_03056"/>
<dbReference type="InterPro" id="IPR045031">
    <property type="entry name" value="DHP_synth-like"/>
</dbReference>
<comment type="catalytic activity">
    <reaction evidence="1">
        <text>(7,8-dihydropterin-6-yl)methyl diphosphate + 4-aminobenzoate = 7,8-dihydropteroate + diphosphate</text>
        <dbReference type="Rhea" id="RHEA:19949"/>
        <dbReference type="ChEBI" id="CHEBI:17836"/>
        <dbReference type="ChEBI" id="CHEBI:17839"/>
        <dbReference type="ChEBI" id="CHEBI:33019"/>
        <dbReference type="ChEBI" id="CHEBI:72950"/>
        <dbReference type="EC" id="2.5.1.15"/>
    </reaction>
</comment>
<dbReference type="GO" id="GO:0046872">
    <property type="term" value="F:metal ion binding"/>
    <property type="evidence" value="ECO:0007669"/>
    <property type="project" value="UniProtKB-KW"/>
</dbReference>
<dbReference type="Proteomes" id="UP000184603">
    <property type="component" value="Unassembled WGS sequence"/>
</dbReference>
<evidence type="ECO:0000313" key="14">
    <source>
        <dbReference type="EMBL" id="SHO49733.1"/>
    </source>
</evidence>
<dbReference type="GO" id="GO:0046656">
    <property type="term" value="P:folic acid biosynthetic process"/>
    <property type="evidence" value="ECO:0007669"/>
    <property type="project" value="UniProtKB-KW"/>
</dbReference>
<dbReference type="NCBIfam" id="TIGR01496">
    <property type="entry name" value="DHPS"/>
    <property type="match status" value="1"/>
</dbReference>
<evidence type="ECO:0000256" key="5">
    <source>
        <dbReference type="ARBA" id="ARBA00012458"/>
    </source>
</evidence>
<dbReference type="OrthoDB" id="9811744at2"/>
<dbReference type="AlphaFoldDB" id="A0A1M7YAU5"/>
<dbReference type="PANTHER" id="PTHR20941:SF1">
    <property type="entry name" value="FOLIC ACID SYNTHESIS PROTEIN FOL1"/>
    <property type="match status" value="1"/>
</dbReference>
<evidence type="ECO:0000256" key="7">
    <source>
        <dbReference type="ARBA" id="ARBA00022679"/>
    </source>
</evidence>
<dbReference type="InterPro" id="IPR011005">
    <property type="entry name" value="Dihydropteroate_synth-like_sf"/>
</dbReference>
<evidence type="ECO:0000256" key="3">
    <source>
        <dbReference type="ARBA" id="ARBA00004763"/>
    </source>
</evidence>
<dbReference type="InterPro" id="IPR000489">
    <property type="entry name" value="Pterin-binding_dom"/>
</dbReference>
<organism evidence="14 15">
    <name type="scientific">Desulfopila aestuarii DSM 18488</name>
    <dbReference type="NCBI Taxonomy" id="1121416"/>
    <lineage>
        <taxon>Bacteria</taxon>
        <taxon>Pseudomonadati</taxon>
        <taxon>Thermodesulfobacteriota</taxon>
        <taxon>Desulfobulbia</taxon>
        <taxon>Desulfobulbales</taxon>
        <taxon>Desulfocapsaceae</taxon>
        <taxon>Desulfopila</taxon>
    </lineage>
</organism>
<dbReference type="InterPro" id="IPR006390">
    <property type="entry name" value="DHP_synth_dom"/>
</dbReference>
<name>A0A1M7YAU5_9BACT</name>
<dbReference type="EC" id="2.5.1.15" evidence="5 12"/>
<evidence type="ECO:0000256" key="2">
    <source>
        <dbReference type="ARBA" id="ARBA00001946"/>
    </source>
</evidence>
<dbReference type="PROSITE" id="PS00792">
    <property type="entry name" value="DHPS_1"/>
    <property type="match status" value="1"/>
</dbReference>
<dbReference type="Pfam" id="PF00809">
    <property type="entry name" value="Pterin_bind"/>
    <property type="match status" value="1"/>
</dbReference>
<evidence type="ECO:0000256" key="9">
    <source>
        <dbReference type="ARBA" id="ARBA00022842"/>
    </source>
</evidence>
<reference evidence="14 15" key="1">
    <citation type="submission" date="2016-12" db="EMBL/GenBank/DDBJ databases">
        <authorList>
            <person name="Song W.-J."/>
            <person name="Kurnit D.M."/>
        </authorList>
    </citation>
    <scope>NUCLEOTIDE SEQUENCE [LARGE SCALE GENOMIC DNA]</scope>
    <source>
        <strain evidence="14 15">DSM 18488</strain>
    </source>
</reference>
<dbReference type="GO" id="GO:0004156">
    <property type="term" value="F:dihydropteroate synthase activity"/>
    <property type="evidence" value="ECO:0007669"/>
    <property type="project" value="UniProtKB-EC"/>
</dbReference>
<gene>
    <name evidence="14" type="ORF">SAMN02745220_03056</name>
</gene>
<sequence length="268" mass="29148">MQQIRTRVMGILNVTPDSFSDGGNFQTFDDALLQAEALIGAGADILDVGGESTRPYAEPVSLEEELARTIPLIKAVRSRHTIPISIDTTKAEVARQALAAGADIINDISALKKDPEMIAVAASTNVPVIIMHMQGTPADMQNRPSYSNVVDDILAFLEERINWMVQNGVNRERIIVDPGIGFGKTITHNLSIIKHLDRFRSLGLQVLLGHSRKSFLGHLTGLEAEQRDLPTAVVSALAVPHQVDIIRVHDVAATRQALQVAEAIFQAE</sequence>
<protein>
    <recommendedName>
        <fullName evidence="6 12">Dihydropteroate synthase</fullName>
        <shortName evidence="12">DHPS</shortName>
        <ecNumber evidence="5 12">2.5.1.15</ecNumber>
    </recommendedName>
    <alternativeName>
        <fullName evidence="11 12">Dihydropteroate pyrophosphorylase</fullName>
    </alternativeName>
</protein>
<dbReference type="RefSeq" id="WP_073614473.1">
    <property type="nucleotide sequence ID" value="NZ_FRFE01000015.1"/>
</dbReference>
<dbReference type="Gene3D" id="3.20.20.20">
    <property type="entry name" value="Dihydropteroate synthase-like"/>
    <property type="match status" value="1"/>
</dbReference>
<evidence type="ECO:0000256" key="1">
    <source>
        <dbReference type="ARBA" id="ARBA00000012"/>
    </source>
</evidence>
<feature type="domain" description="Pterin-binding" evidence="13">
    <location>
        <begin position="6"/>
        <end position="259"/>
    </location>
</feature>
<keyword evidence="15" id="KW-1185">Reference proteome</keyword>
<dbReference type="PROSITE" id="PS00793">
    <property type="entry name" value="DHPS_2"/>
    <property type="match status" value="1"/>
</dbReference>
<comment type="similarity">
    <text evidence="4 12">Belongs to the DHPS family.</text>
</comment>
<evidence type="ECO:0000256" key="8">
    <source>
        <dbReference type="ARBA" id="ARBA00022723"/>
    </source>
</evidence>
<dbReference type="GO" id="GO:0005829">
    <property type="term" value="C:cytosol"/>
    <property type="evidence" value="ECO:0007669"/>
    <property type="project" value="TreeGrafter"/>
</dbReference>
<accession>A0A1M7YAU5</accession>
<evidence type="ECO:0000256" key="11">
    <source>
        <dbReference type="ARBA" id="ARBA00030193"/>
    </source>
</evidence>
<dbReference type="GO" id="GO:0046654">
    <property type="term" value="P:tetrahydrofolate biosynthetic process"/>
    <property type="evidence" value="ECO:0007669"/>
    <property type="project" value="UniProtKB-UniPathway"/>
</dbReference>
<comment type="function">
    <text evidence="12">Catalyzes the condensation of para-aminobenzoate (pABA) with 6-hydroxymethyl-7,8-dihydropterin diphosphate (DHPt-PP) to form 7,8-dihydropteroate (H2Pte), the immediate precursor of folate derivatives.</text>
</comment>
<evidence type="ECO:0000256" key="6">
    <source>
        <dbReference type="ARBA" id="ARBA00016919"/>
    </source>
</evidence>
<dbReference type="SUPFAM" id="SSF51717">
    <property type="entry name" value="Dihydropteroate synthetase-like"/>
    <property type="match status" value="1"/>
</dbReference>
<evidence type="ECO:0000313" key="15">
    <source>
        <dbReference type="Proteomes" id="UP000184603"/>
    </source>
</evidence>
<keyword evidence="9 12" id="KW-0460">Magnesium</keyword>
<comment type="pathway">
    <text evidence="3 12">Cofactor biosynthesis; tetrahydrofolate biosynthesis; 7,8-dihydrofolate from 2-amino-4-hydroxy-6-hydroxymethyl-7,8-dihydropteridine diphosphate and 4-aminobenzoate: step 1/2.</text>
</comment>
<dbReference type="FunFam" id="3.20.20.20:FF:000006">
    <property type="entry name" value="Dihydropteroate synthase"/>
    <property type="match status" value="1"/>
</dbReference>
<proteinExistence type="inferred from homology"/>
<dbReference type="UniPathway" id="UPA00077">
    <property type="reaction ID" value="UER00156"/>
</dbReference>
<evidence type="ECO:0000256" key="12">
    <source>
        <dbReference type="RuleBase" id="RU361205"/>
    </source>
</evidence>
<evidence type="ECO:0000256" key="10">
    <source>
        <dbReference type="ARBA" id="ARBA00022909"/>
    </source>
</evidence>
<keyword evidence="8 12" id="KW-0479">Metal-binding</keyword>
<keyword evidence="7 12" id="KW-0808">Transferase</keyword>
<dbReference type="EMBL" id="FRFE01000015">
    <property type="protein sequence ID" value="SHO49733.1"/>
    <property type="molecule type" value="Genomic_DNA"/>
</dbReference>
<comment type="cofactor">
    <cofactor evidence="2 12">
        <name>Mg(2+)</name>
        <dbReference type="ChEBI" id="CHEBI:18420"/>
    </cofactor>
</comment>
<keyword evidence="10 12" id="KW-0289">Folate biosynthesis</keyword>
<dbReference type="PROSITE" id="PS50972">
    <property type="entry name" value="PTERIN_BINDING"/>
    <property type="match status" value="1"/>
</dbReference>
<dbReference type="PANTHER" id="PTHR20941">
    <property type="entry name" value="FOLATE SYNTHESIS PROTEINS"/>
    <property type="match status" value="1"/>
</dbReference>
<evidence type="ECO:0000259" key="13">
    <source>
        <dbReference type="PROSITE" id="PS50972"/>
    </source>
</evidence>